<dbReference type="InterPro" id="IPR036582">
    <property type="entry name" value="Mao_N_sf"/>
</dbReference>
<accession>A0ABS7D815</accession>
<organism evidence="3 4">
    <name type="scientific">Paenibacillus oenotherae</name>
    <dbReference type="NCBI Taxonomy" id="1435645"/>
    <lineage>
        <taxon>Bacteria</taxon>
        <taxon>Bacillati</taxon>
        <taxon>Bacillota</taxon>
        <taxon>Bacilli</taxon>
        <taxon>Bacillales</taxon>
        <taxon>Paenibacillaceae</taxon>
        <taxon>Paenibacillus</taxon>
    </lineage>
</organism>
<dbReference type="Gene3D" id="3.30.457.10">
    <property type="entry name" value="Copper amine oxidase-like, N-terminal domain"/>
    <property type="match status" value="1"/>
</dbReference>
<feature type="chain" id="PRO_5045050220" evidence="1">
    <location>
        <begin position="29"/>
        <end position="292"/>
    </location>
</feature>
<evidence type="ECO:0000259" key="2">
    <source>
        <dbReference type="Pfam" id="PF07833"/>
    </source>
</evidence>
<evidence type="ECO:0000313" key="3">
    <source>
        <dbReference type="EMBL" id="MBW7475313.1"/>
    </source>
</evidence>
<gene>
    <name evidence="3" type="ORF">K0T92_11190</name>
</gene>
<feature type="domain" description="Copper amine oxidase-like N-terminal" evidence="2">
    <location>
        <begin position="43"/>
        <end position="140"/>
    </location>
</feature>
<evidence type="ECO:0000256" key="1">
    <source>
        <dbReference type="SAM" id="SignalP"/>
    </source>
</evidence>
<evidence type="ECO:0000313" key="4">
    <source>
        <dbReference type="Proteomes" id="UP000812277"/>
    </source>
</evidence>
<comment type="caution">
    <text evidence="3">The sequence shown here is derived from an EMBL/GenBank/DDBJ whole genome shotgun (WGS) entry which is preliminary data.</text>
</comment>
<proteinExistence type="predicted"/>
<protein>
    <submittedName>
        <fullName evidence="3">Copper amine oxidase N-terminal domain-containing protein</fullName>
    </submittedName>
</protein>
<dbReference type="EMBL" id="JAHZIJ010000006">
    <property type="protein sequence ID" value="MBW7475313.1"/>
    <property type="molecule type" value="Genomic_DNA"/>
</dbReference>
<reference evidence="3 4" key="1">
    <citation type="submission" date="2021-07" db="EMBL/GenBank/DDBJ databases">
        <title>Paenibacillus radiodurans sp. nov., isolated from the southeastern edge of Tengger Desert.</title>
        <authorList>
            <person name="Zhang G."/>
        </authorList>
    </citation>
    <scope>NUCLEOTIDE SEQUENCE [LARGE SCALE GENOMIC DNA]</scope>
    <source>
        <strain evidence="3 4">DT7-4</strain>
    </source>
</reference>
<keyword evidence="1" id="KW-0732">Signal</keyword>
<dbReference type="Proteomes" id="UP000812277">
    <property type="component" value="Unassembled WGS sequence"/>
</dbReference>
<feature type="signal peptide" evidence="1">
    <location>
        <begin position="1"/>
        <end position="28"/>
    </location>
</feature>
<dbReference type="SUPFAM" id="SSF55383">
    <property type="entry name" value="Copper amine oxidase, domain N"/>
    <property type="match status" value="1"/>
</dbReference>
<dbReference type="Pfam" id="PF07833">
    <property type="entry name" value="Cu_amine_oxidN1"/>
    <property type="match status" value="1"/>
</dbReference>
<keyword evidence="4" id="KW-1185">Reference proteome</keyword>
<dbReference type="InterPro" id="IPR012854">
    <property type="entry name" value="Cu_amine_oxidase-like_N"/>
</dbReference>
<sequence length="292" mass="32581">MAVNKWIKSVVGSAVIGSFLLAGTSAYAASASVFVNGQAQYDTITVEGRTLVKLRSLTDPKWLVFAYDSKTRIVMVHTKDNSKTVQLREGEKTATVNGEKVEIDAAVVNKNGLTYVPLRFISESLGASVHYNAQEKRVIVRTPARQAQYETLMRGDLTEARGIALGLMRLKGKAPATVPGEGYHYNYYTFPEGEALRFTMNYAGYSEAYYEVNEDGLAILKWQLDNVAEREWGTKPNFTSYVYFLDEFMGGVFTYGIVDKQGKDTQLGRFHQDSTHNLVLPIKGEKRTDARP</sequence>
<name>A0ABS7D815_9BACL</name>